<dbReference type="PROSITE" id="PS51746">
    <property type="entry name" value="PPM_2"/>
    <property type="match status" value="1"/>
</dbReference>
<comment type="catalytic activity">
    <reaction evidence="1">
        <text>O-phospho-L-threonyl-[protein] + H2O = L-threonyl-[protein] + phosphate</text>
        <dbReference type="Rhea" id="RHEA:47004"/>
        <dbReference type="Rhea" id="RHEA-COMP:11060"/>
        <dbReference type="Rhea" id="RHEA-COMP:11605"/>
        <dbReference type="ChEBI" id="CHEBI:15377"/>
        <dbReference type="ChEBI" id="CHEBI:30013"/>
        <dbReference type="ChEBI" id="CHEBI:43474"/>
        <dbReference type="ChEBI" id="CHEBI:61977"/>
        <dbReference type="EC" id="3.1.3.16"/>
    </reaction>
</comment>
<dbReference type="SMART" id="SM00332">
    <property type="entry name" value="PP2Cc"/>
    <property type="match status" value="1"/>
</dbReference>
<evidence type="ECO:0000313" key="3">
    <source>
        <dbReference type="EMBL" id="OMP02887.1"/>
    </source>
</evidence>
<comment type="catalytic activity">
    <reaction evidence="1">
        <text>O-phospho-L-seryl-[protein] + H2O = L-seryl-[protein] + phosphate</text>
        <dbReference type="Rhea" id="RHEA:20629"/>
        <dbReference type="Rhea" id="RHEA-COMP:9863"/>
        <dbReference type="Rhea" id="RHEA-COMP:11604"/>
        <dbReference type="ChEBI" id="CHEBI:15377"/>
        <dbReference type="ChEBI" id="CHEBI:29999"/>
        <dbReference type="ChEBI" id="CHEBI:43474"/>
        <dbReference type="ChEBI" id="CHEBI:83421"/>
        <dbReference type="EC" id="3.1.3.16"/>
    </reaction>
</comment>
<dbReference type="Pfam" id="PF07228">
    <property type="entry name" value="SpoIIE"/>
    <property type="match status" value="1"/>
</dbReference>
<proteinExistence type="inferred from homology"/>
<dbReference type="PANTHER" id="PTHR12320:SF14">
    <property type="entry name" value="PROTEIN PHOSPHATASE"/>
    <property type="match status" value="1"/>
</dbReference>
<comment type="similarity">
    <text evidence="1">Belongs to the PP2C family.</text>
</comment>
<dbReference type="InterPro" id="IPR001932">
    <property type="entry name" value="PPM-type_phosphatase-like_dom"/>
</dbReference>
<sequence>MADRVGAQKGNLMMLSGSFYIPKERSSRPQGDDSHFICEEKQTIGLADGVGGWSSKGIDAGIYARELMNNALMAAILTQSDRQVDPMTVLSEAYSKTKALGSSTACIITLKDDNMLHAVNMGDSGFMLIRGGVVIYKSPIQQHNFNFPYQLGYSSENTDKPSQAEVIKLGVEPGDVIIAGTDGLFDNLSEDQILEAAAEGIEQGLDPEDVAWPVAQRAYNVSMDGQAVTPFMQASILAGRRHTGGKRDDITVIVSRILDM</sequence>
<keyword evidence="4" id="KW-1185">Reference proteome</keyword>
<evidence type="ECO:0000256" key="1">
    <source>
        <dbReference type="RuleBase" id="RU366020"/>
    </source>
</evidence>
<reference evidence="4" key="1">
    <citation type="submission" date="2013-09" db="EMBL/GenBank/DDBJ databases">
        <title>Corchorus olitorius genome sequencing.</title>
        <authorList>
            <person name="Alam M."/>
            <person name="Haque M.S."/>
            <person name="Islam M.S."/>
            <person name="Emdad E.M."/>
            <person name="Islam M.M."/>
            <person name="Ahmed B."/>
            <person name="Halim A."/>
            <person name="Hossen Q.M.M."/>
            <person name="Hossain M.Z."/>
            <person name="Ahmed R."/>
            <person name="Khan M.M."/>
            <person name="Islam R."/>
            <person name="Rashid M.M."/>
            <person name="Khan S.A."/>
            <person name="Rahman M.S."/>
            <person name="Alam M."/>
            <person name="Yahiya A.S."/>
            <person name="Khan M.S."/>
            <person name="Azam M.S."/>
            <person name="Haque T."/>
            <person name="Lashkar M.Z.H."/>
            <person name="Akhand A.I."/>
            <person name="Morshed G."/>
            <person name="Roy S."/>
            <person name="Uddin K.S."/>
            <person name="Rabeya T."/>
            <person name="Hossain A.S."/>
            <person name="Chowdhury A."/>
            <person name="Snigdha A.R."/>
            <person name="Mortoza M.S."/>
            <person name="Matin S.A."/>
            <person name="Hoque S.M.E."/>
            <person name="Islam M.K."/>
            <person name="Roy D.K."/>
            <person name="Haider R."/>
            <person name="Moosa M.M."/>
            <person name="Elias S.M."/>
            <person name="Hasan A.M."/>
            <person name="Jahan S."/>
            <person name="Shafiuddin M."/>
            <person name="Mahmood N."/>
            <person name="Shommy N.S."/>
        </authorList>
    </citation>
    <scope>NUCLEOTIDE SEQUENCE [LARGE SCALE GENOMIC DNA]</scope>
    <source>
        <strain evidence="4">cv. O-4</strain>
    </source>
</reference>
<dbReference type="SUPFAM" id="SSF81606">
    <property type="entry name" value="PP2C-like"/>
    <property type="match status" value="1"/>
</dbReference>
<comment type="cofactor">
    <cofactor evidence="1">
        <name>Mg(2+)</name>
        <dbReference type="ChEBI" id="CHEBI:18420"/>
    </cofactor>
</comment>
<dbReference type="OrthoDB" id="60843at2759"/>
<name>A0A1R3K711_9ROSI</name>
<keyword evidence="1" id="KW-0464">Manganese</keyword>
<dbReference type="EMBL" id="AWUE01014576">
    <property type="protein sequence ID" value="OMP02887.1"/>
    <property type="molecule type" value="Genomic_DNA"/>
</dbReference>
<evidence type="ECO:0000313" key="4">
    <source>
        <dbReference type="Proteomes" id="UP000187203"/>
    </source>
</evidence>
<comment type="caution">
    <text evidence="3">The sequence shown here is derived from an EMBL/GenBank/DDBJ whole genome shotgun (WGS) entry which is preliminary data.</text>
</comment>
<dbReference type="STRING" id="93759.A0A1R3K711"/>
<keyword evidence="1" id="KW-0479">Metal-binding</keyword>
<dbReference type="PANTHER" id="PTHR12320">
    <property type="entry name" value="PROTEIN PHOSPHATASE 2C"/>
    <property type="match status" value="1"/>
</dbReference>
<dbReference type="GO" id="GO:0004722">
    <property type="term" value="F:protein serine/threonine phosphatase activity"/>
    <property type="evidence" value="ECO:0007669"/>
    <property type="project" value="UniProtKB-EC"/>
</dbReference>
<dbReference type="AlphaFoldDB" id="A0A1R3K711"/>
<feature type="domain" description="PPM-type phosphatase" evidence="2">
    <location>
        <begin position="15"/>
        <end position="257"/>
    </location>
</feature>
<dbReference type="SMART" id="SM00331">
    <property type="entry name" value="PP2C_SIG"/>
    <property type="match status" value="1"/>
</dbReference>
<organism evidence="3 4">
    <name type="scientific">Corchorus olitorius</name>
    <dbReference type="NCBI Taxonomy" id="93759"/>
    <lineage>
        <taxon>Eukaryota</taxon>
        <taxon>Viridiplantae</taxon>
        <taxon>Streptophyta</taxon>
        <taxon>Embryophyta</taxon>
        <taxon>Tracheophyta</taxon>
        <taxon>Spermatophyta</taxon>
        <taxon>Magnoliopsida</taxon>
        <taxon>eudicotyledons</taxon>
        <taxon>Gunneridae</taxon>
        <taxon>Pentapetalae</taxon>
        <taxon>rosids</taxon>
        <taxon>malvids</taxon>
        <taxon>Malvales</taxon>
        <taxon>Malvaceae</taxon>
        <taxon>Grewioideae</taxon>
        <taxon>Apeibeae</taxon>
        <taxon>Corchorus</taxon>
    </lineage>
</organism>
<accession>A0A1R3K711</accession>
<gene>
    <name evidence="3" type="ORF">COLO4_10730</name>
</gene>
<dbReference type="GO" id="GO:0046872">
    <property type="term" value="F:metal ion binding"/>
    <property type="evidence" value="ECO:0007669"/>
    <property type="project" value="UniProtKB-UniRule"/>
</dbReference>
<dbReference type="EC" id="3.1.3.16" evidence="1"/>
<dbReference type="Gene3D" id="3.60.40.10">
    <property type="entry name" value="PPM-type phosphatase domain"/>
    <property type="match status" value="2"/>
</dbReference>
<dbReference type="InterPro" id="IPR039123">
    <property type="entry name" value="PPTC7"/>
</dbReference>
<evidence type="ECO:0000259" key="2">
    <source>
        <dbReference type="PROSITE" id="PS51746"/>
    </source>
</evidence>
<dbReference type="Proteomes" id="UP000187203">
    <property type="component" value="Unassembled WGS sequence"/>
</dbReference>
<keyword evidence="1" id="KW-0904">Protein phosphatase</keyword>
<dbReference type="InterPro" id="IPR036457">
    <property type="entry name" value="PPM-type-like_dom_sf"/>
</dbReference>
<comment type="cofactor">
    <cofactor evidence="1">
        <name>Mn(2+)</name>
        <dbReference type="ChEBI" id="CHEBI:29035"/>
    </cofactor>
</comment>
<protein>
    <recommendedName>
        <fullName evidence="1">Protein phosphatase</fullName>
        <ecNumber evidence="1">3.1.3.16</ecNumber>
    </recommendedName>
</protein>
<keyword evidence="1" id="KW-0460">Magnesium</keyword>
<keyword evidence="1" id="KW-0378">Hydrolase</keyword>